<evidence type="ECO:0000313" key="3">
    <source>
        <dbReference type="EMBL" id="NMM44978.1"/>
    </source>
</evidence>
<protein>
    <submittedName>
        <fullName evidence="3">Tetratricopeptide repeat protein</fullName>
    </submittedName>
</protein>
<keyword evidence="2" id="KW-0472">Membrane</keyword>
<keyword evidence="2" id="KW-0812">Transmembrane</keyword>
<dbReference type="SMART" id="SM00028">
    <property type="entry name" value="TPR"/>
    <property type="match status" value="1"/>
</dbReference>
<evidence type="ECO:0000256" key="2">
    <source>
        <dbReference type="SAM" id="Phobius"/>
    </source>
</evidence>
<evidence type="ECO:0000313" key="4">
    <source>
        <dbReference type="Proteomes" id="UP000539372"/>
    </source>
</evidence>
<dbReference type="InterPro" id="IPR019734">
    <property type="entry name" value="TPR_rpt"/>
</dbReference>
<dbReference type="PROSITE" id="PS50005">
    <property type="entry name" value="TPR"/>
    <property type="match status" value="1"/>
</dbReference>
<dbReference type="Proteomes" id="UP000539372">
    <property type="component" value="Unassembled WGS sequence"/>
</dbReference>
<dbReference type="PROSITE" id="PS50293">
    <property type="entry name" value="TPR_REGION"/>
    <property type="match status" value="1"/>
</dbReference>
<reference evidence="3 4" key="1">
    <citation type="submission" date="2020-04" db="EMBL/GenBank/DDBJ databases">
        <title>Rhodospirillaceae bacterium KN72 isolated from deep sea.</title>
        <authorList>
            <person name="Zhang D.-C."/>
        </authorList>
    </citation>
    <scope>NUCLEOTIDE SEQUENCE [LARGE SCALE GENOMIC DNA]</scope>
    <source>
        <strain evidence="3 4">KN72</strain>
    </source>
</reference>
<dbReference type="EMBL" id="JABBNT010000003">
    <property type="protein sequence ID" value="NMM44978.1"/>
    <property type="molecule type" value="Genomic_DNA"/>
</dbReference>
<dbReference type="PANTHER" id="PTHR44749">
    <property type="entry name" value="SUPPRESSOR OF RPS4-RLD 1"/>
    <property type="match status" value="1"/>
</dbReference>
<dbReference type="InterPro" id="IPR011990">
    <property type="entry name" value="TPR-like_helical_dom_sf"/>
</dbReference>
<proteinExistence type="predicted"/>
<gene>
    <name evidence="3" type="ORF">HH303_10850</name>
</gene>
<name>A0A7Y0HFU7_9PROT</name>
<dbReference type="PANTHER" id="PTHR44749:SF1">
    <property type="entry name" value="TETRATRICOPEPTIDE-LIKE HELICAL DOMAIN-CONTAINING PROTEIN"/>
    <property type="match status" value="1"/>
</dbReference>
<feature type="repeat" description="TPR" evidence="1">
    <location>
        <begin position="126"/>
        <end position="159"/>
    </location>
</feature>
<sequence>MKAWTRRGTKPICWADFSGDHRKFNEIQKKTHWVGGNTAAYSAQLGRIGFPPGFPQIKVQEKHPMRKSFAAAALALFLPMAAHAMGFGNDTGENTYDMGYQKAMDGDFDGAVMVLQAVVSEDPKNADAWNMLGYSYRNQGKADEAWDAYERALALDPEHKGAHEYIGEWYLMQGDVASAKAQLEKLHTLCPSGCVEVETLEASIAKAEGNS</sequence>
<dbReference type="Pfam" id="PF13432">
    <property type="entry name" value="TPR_16"/>
    <property type="match status" value="1"/>
</dbReference>
<feature type="transmembrane region" description="Helical" evidence="2">
    <location>
        <begin position="68"/>
        <end position="88"/>
    </location>
</feature>
<dbReference type="AlphaFoldDB" id="A0A7Y0HFU7"/>
<keyword evidence="4" id="KW-1185">Reference proteome</keyword>
<keyword evidence="1" id="KW-0802">TPR repeat</keyword>
<comment type="caution">
    <text evidence="3">The sequence shown here is derived from an EMBL/GenBank/DDBJ whole genome shotgun (WGS) entry which is preliminary data.</text>
</comment>
<dbReference type="GO" id="GO:0045892">
    <property type="term" value="P:negative regulation of DNA-templated transcription"/>
    <property type="evidence" value="ECO:0007669"/>
    <property type="project" value="InterPro"/>
</dbReference>
<keyword evidence="2" id="KW-1133">Transmembrane helix</keyword>
<dbReference type="Pfam" id="PF13174">
    <property type="entry name" value="TPR_6"/>
    <property type="match status" value="1"/>
</dbReference>
<dbReference type="Gene3D" id="1.25.40.10">
    <property type="entry name" value="Tetratricopeptide repeat domain"/>
    <property type="match status" value="1"/>
</dbReference>
<organism evidence="3 4">
    <name type="scientific">Pacificispira spongiicola</name>
    <dbReference type="NCBI Taxonomy" id="2729598"/>
    <lineage>
        <taxon>Bacteria</taxon>
        <taxon>Pseudomonadati</taxon>
        <taxon>Pseudomonadota</taxon>
        <taxon>Alphaproteobacteria</taxon>
        <taxon>Rhodospirillales</taxon>
        <taxon>Rhodospirillaceae</taxon>
        <taxon>Pacificispira</taxon>
    </lineage>
</organism>
<dbReference type="InterPro" id="IPR044650">
    <property type="entry name" value="SRFR1-like"/>
</dbReference>
<dbReference type="SUPFAM" id="SSF48452">
    <property type="entry name" value="TPR-like"/>
    <property type="match status" value="1"/>
</dbReference>
<accession>A0A7Y0HFU7</accession>
<evidence type="ECO:0000256" key="1">
    <source>
        <dbReference type="PROSITE-ProRule" id="PRU00339"/>
    </source>
</evidence>